<dbReference type="GO" id="GO:0003697">
    <property type="term" value="F:single-stranded DNA binding"/>
    <property type="evidence" value="ECO:0007669"/>
    <property type="project" value="InterPro"/>
</dbReference>
<sequence>MSEPIPTRESLAGFFASEPRLGTTKTGNTRLYARVGVEHWSKEPDGTFTELEPTYHDMAAYGPLAERLEGRFHKGDRFVAHGDTRVYPSARAGEDGMALEFVVRRIGHDITRTRYTVERGPTANHPAGRGSTRAVDQDAATTDVSASGSRLRTVPDLSVEPNNVRPADAQGAAADLPLGS</sequence>
<feature type="region of interest" description="Disordered" evidence="3">
    <location>
        <begin position="117"/>
        <end position="180"/>
    </location>
</feature>
<comment type="caution">
    <text evidence="4">The sequence shown here is derived from an EMBL/GenBank/DDBJ whole genome shotgun (WGS) entry which is preliminary data.</text>
</comment>
<dbReference type="AlphaFoldDB" id="A0A6N7EFF5"/>
<protein>
    <submittedName>
        <fullName evidence="4">Single-stranded DNA-binding protein</fullName>
    </submittedName>
</protein>
<keyword evidence="1 2" id="KW-0238">DNA-binding</keyword>
<name>A0A6N7EFF5_9MICO</name>
<dbReference type="CDD" id="cd04496">
    <property type="entry name" value="SSB_OBF"/>
    <property type="match status" value="1"/>
</dbReference>
<dbReference type="SUPFAM" id="SSF50249">
    <property type="entry name" value="Nucleic acid-binding proteins"/>
    <property type="match status" value="1"/>
</dbReference>
<evidence type="ECO:0000256" key="2">
    <source>
        <dbReference type="PROSITE-ProRule" id="PRU00252"/>
    </source>
</evidence>
<gene>
    <name evidence="4" type="ORF">GB881_02460</name>
</gene>
<evidence type="ECO:0000256" key="3">
    <source>
        <dbReference type="SAM" id="MobiDB-lite"/>
    </source>
</evidence>
<dbReference type="EMBL" id="WHPC01000005">
    <property type="protein sequence ID" value="MPV35923.1"/>
    <property type="molecule type" value="Genomic_DNA"/>
</dbReference>
<proteinExistence type="predicted"/>
<dbReference type="OrthoDB" id="4773434at2"/>
<dbReference type="Proteomes" id="UP000437709">
    <property type="component" value="Unassembled WGS sequence"/>
</dbReference>
<keyword evidence="5" id="KW-1185">Reference proteome</keyword>
<evidence type="ECO:0000313" key="5">
    <source>
        <dbReference type="Proteomes" id="UP000437709"/>
    </source>
</evidence>
<evidence type="ECO:0000256" key="1">
    <source>
        <dbReference type="ARBA" id="ARBA00023125"/>
    </source>
</evidence>
<evidence type="ECO:0000313" key="4">
    <source>
        <dbReference type="EMBL" id="MPV35923.1"/>
    </source>
</evidence>
<feature type="compositionally biased region" description="Polar residues" evidence="3">
    <location>
        <begin position="139"/>
        <end position="150"/>
    </location>
</feature>
<dbReference type="InterPro" id="IPR012340">
    <property type="entry name" value="NA-bd_OB-fold"/>
</dbReference>
<dbReference type="Gene3D" id="2.40.50.140">
    <property type="entry name" value="Nucleic acid-binding proteins"/>
    <property type="match status" value="1"/>
</dbReference>
<reference evidence="4 5" key="1">
    <citation type="submission" date="2019-10" db="EMBL/GenBank/DDBJ databases">
        <title>Georgenia wutianyii sp. nov. and Georgenia yuyongxinii sp. nov. isolated from plateau pika (Ochotona curzoniae) in the Qinghai-Tibet plateau of China.</title>
        <authorList>
            <person name="Tian Z."/>
        </authorList>
    </citation>
    <scope>NUCLEOTIDE SEQUENCE [LARGE SCALE GENOMIC DNA]</scope>
    <source>
        <strain evidence="4 5">JCM 19765</strain>
    </source>
</reference>
<dbReference type="PROSITE" id="PS50935">
    <property type="entry name" value="SSB"/>
    <property type="match status" value="1"/>
</dbReference>
<accession>A0A6N7EFF5</accession>
<organism evidence="4 5">
    <name type="scientific">Georgenia subflava</name>
    <dbReference type="NCBI Taxonomy" id="1622177"/>
    <lineage>
        <taxon>Bacteria</taxon>
        <taxon>Bacillati</taxon>
        <taxon>Actinomycetota</taxon>
        <taxon>Actinomycetes</taxon>
        <taxon>Micrococcales</taxon>
        <taxon>Bogoriellaceae</taxon>
        <taxon>Georgenia</taxon>
    </lineage>
</organism>
<dbReference type="RefSeq" id="WP_152193288.1">
    <property type="nucleotide sequence ID" value="NZ_VUKD01000001.1"/>
</dbReference>
<dbReference type="InterPro" id="IPR000424">
    <property type="entry name" value="Primosome_PriB/ssb"/>
</dbReference>